<reference evidence="6 7" key="1">
    <citation type="journal article" date="2014" name="Nature">
        <title>The genome of the recently domesticated crop plant sugar beet (Beta vulgaris).</title>
        <authorList>
            <person name="Dohm J.C."/>
            <person name="Minoche A.E."/>
            <person name="Holtgrawe D."/>
            <person name="Capella-Gutierrez S."/>
            <person name="Zakrzewski F."/>
            <person name="Tafer H."/>
            <person name="Rupp O."/>
            <person name="Sorensen T.R."/>
            <person name="Stracke R."/>
            <person name="Reinhardt R."/>
            <person name="Goesmann A."/>
            <person name="Kraft T."/>
            <person name="Schulz B."/>
            <person name="Stadler P.F."/>
            <person name="Schmidt T."/>
            <person name="Gabaldon T."/>
            <person name="Lehrach H."/>
            <person name="Weisshaar B."/>
            <person name="Himmelbauer H."/>
        </authorList>
    </citation>
    <scope>NUCLEOTIDE SEQUENCE [LARGE SCALE GENOMIC DNA]</scope>
    <source>
        <tissue evidence="6">Taproot</tissue>
    </source>
</reference>
<sequence length="410" mass="46167">MGDRISLLPYLVVAALLFCYAGVSVSPIFSDQNRIRVTSTGFYIHNDGDLYNSSISPRYTIEAIYQFGDSISDTGNLIRENPSSNYAKLPYGQTFFHKPTGRCSDGLLMIDYFTRFFKLPFLDPYLNKEGNFSHGVNFAVAGATALNGSTLAKKHNLSGPTNSSLLVQLDWFKTHLNSICSDASDRKKKLAKALIVMGEIGGNDYNWAFFQRKPITEIYDMVPKVIQMIKNVVKEVINLGATRIVVPGNFPIGCMTIYLDMFKTNDIKMYDELQCLRSLNDFAKFHNDKLQEAITDIQRDHPNVSIMYADYFEALKEILQNATSLGFDEDKVRTACCGSRGIVCGDPYKHVNWDRIHLTQHAYQVMAKSLIKPINDLGMPGNSSGSKSSIPQLFLYNLYAIIFCWFILSI</sequence>
<dbReference type="InterPro" id="IPR035669">
    <property type="entry name" value="SGNH_plant_lipase-like"/>
</dbReference>
<dbReference type="CDD" id="cd01837">
    <property type="entry name" value="SGNH_plant_lipase_like"/>
    <property type="match status" value="1"/>
</dbReference>
<dbReference type="InterPro" id="IPR036514">
    <property type="entry name" value="SGNH_hydro_sf"/>
</dbReference>
<dbReference type="OrthoDB" id="1600564at2759"/>
<dbReference type="Pfam" id="PF00657">
    <property type="entry name" value="Lipase_GDSL"/>
    <property type="match status" value="1"/>
</dbReference>
<keyword evidence="2" id="KW-0732">Signal</keyword>
<dbReference type="GO" id="GO:0016788">
    <property type="term" value="F:hydrolase activity, acting on ester bonds"/>
    <property type="evidence" value="ECO:0007669"/>
    <property type="project" value="InterPro"/>
</dbReference>
<dbReference type="InterPro" id="IPR001087">
    <property type="entry name" value="GDSL"/>
</dbReference>
<dbReference type="eggNOG" id="ENOG502QSMM">
    <property type="taxonomic scope" value="Eukaryota"/>
</dbReference>
<dbReference type="Gene3D" id="3.40.50.1110">
    <property type="entry name" value="SGNH hydrolase"/>
    <property type="match status" value="1"/>
</dbReference>
<evidence type="ECO:0000313" key="6">
    <source>
        <dbReference type="EMBL" id="KMS96095.1"/>
    </source>
</evidence>
<keyword evidence="5" id="KW-0472">Membrane</keyword>
<accession>A0A0J8DZ05</accession>
<dbReference type="Proteomes" id="UP000035740">
    <property type="component" value="Unassembled WGS sequence"/>
</dbReference>
<name>A0A0J8DZ05_BETVV</name>
<dbReference type="AlphaFoldDB" id="A0A0J8DZ05"/>
<keyword evidence="4" id="KW-0325">Glycoprotein</keyword>
<dbReference type="OMA" id="VAGPCHA"/>
<organism evidence="6 7">
    <name type="scientific">Beta vulgaris subsp. vulgaris</name>
    <name type="common">Beet</name>
    <dbReference type="NCBI Taxonomy" id="3555"/>
    <lineage>
        <taxon>Eukaryota</taxon>
        <taxon>Viridiplantae</taxon>
        <taxon>Streptophyta</taxon>
        <taxon>Embryophyta</taxon>
        <taxon>Tracheophyta</taxon>
        <taxon>Spermatophyta</taxon>
        <taxon>Magnoliopsida</taxon>
        <taxon>eudicotyledons</taxon>
        <taxon>Gunneridae</taxon>
        <taxon>Pentapetalae</taxon>
        <taxon>Caryophyllales</taxon>
        <taxon>Chenopodiaceae</taxon>
        <taxon>Betoideae</taxon>
        <taxon>Beta</taxon>
    </lineage>
</organism>
<evidence type="ECO:0000256" key="3">
    <source>
        <dbReference type="ARBA" id="ARBA00022801"/>
    </source>
</evidence>
<dbReference type="KEGG" id="bvg:104883599"/>
<comment type="similarity">
    <text evidence="1">Belongs to the 'GDSL' lipolytic enzyme family.</text>
</comment>
<evidence type="ECO:0000256" key="2">
    <source>
        <dbReference type="ARBA" id="ARBA00022729"/>
    </source>
</evidence>
<evidence type="ECO:0000313" key="7">
    <source>
        <dbReference type="Proteomes" id="UP000035740"/>
    </source>
</evidence>
<proteinExistence type="inferred from homology"/>
<keyword evidence="7" id="KW-1185">Reference proteome</keyword>
<keyword evidence="5" id="KW-0812">Transmembrane</keyword>
<feature type="transmembrane region" description="Helical" evidence="5">
    <location>
        <begin position="7"/>
        <end position="29"/>
    </location>
</feature>
<keyword evidence="5" id="KW-1133">Transmembrane helix</keyword>
<dbReference type="PANTHER" id="PTHR22835:SF517">
    <property type="entry name" value="GDSL-LIKE LIPASE_ACYLHYDROLASE FAMILY PROTEIN, EXPRESSED"/>
    <property type="match status" value="1"/>
</dbReference>
<dbReference type="SUPFAM" id="SSF52266">
    <property type="entry name" value="SGNH hydrolase"/>
    <property type="match status" value="1"/>
</dbReference>
<keyword evidence="3" id="KW-0378">Hydrolase</keyword>
<dbReference type="PANTHER" id="PTHR22835">
    <property type="entry name" value="ZINC FINGER FYVE DOMAIN CONTAINING PROTEIN"/>
    <property type="match status" value="1"/>
</dbReference>
<evidence type="ECO:0000256" key="5">
    <source>
        <dbReference type="SAM" id="Phobius"/>
    </source>
</evidence>
<evidence type="ECO:0000256" key="1">
    <source>
        <dbReference type="ARBA" id="ARBA00008668"/>
    </source>
</evidence>
<gene>
    <name evidence="6" type="ORF">BVRB_002070</name>
</gene>
<dbReference type="EMBL" id="KQ090411">
    <property type="protein sequence ID" value="KMS96095.1"/>
    <property type="molecule type" value="Genomic_DNA"/>
</dbReference>
<protein>
    <submittedName>
        <fullName evidence="6">Uncharacterized protein</fullName>
    </submittedName>
</protein>
<evidence type="ECO:0000256" key="4">
    <source>
        <dbReference type="ARBA" id="ARBA00023180"/>
    </source>
</evidence>
<dbReference type="Gramene" id="KMS96095">
    <property type="protein sequence ID" value="KMS96095"/>
    <property type="gene ID" value="BVRB_002070"/>
</dbReference>